<feature type="chain" id="PRO_5046425174" description="Flagellar biosynthesis protein" evidence="1">
    <location>
        <begin position="24"/>
        <end position="219"/>
    </location>
</feature>
<protein>
    <recommendedName>
        <fullName evidence="4">Flagellar biosynthesis protein</fullName>
    </recommendedName>
</protein>
<dbReference type="Proteomes" id="UP000823790">
    <property type="component" value="Unassembled WGS sequence"/>
</dbReference>
<dbReference type="EMBL" id="JAGJRS010000014">
    <property type="protein sequence ID" value="MBP1474074.1"/>
    <property type="molecule type" value="Genomic_DNA"/>
</dbReference>
<dbReference type="RefSeq" id="WP_209618155.1">
    <property type="nucleotide sequence ID" value="NZ_JAGJRS010000014.1"/>
</dbReference>
<comment type="caution">
    <text evidence="2">The sequence shown here is derived from an EMBL/GenBank/DDBJ whole genome shotgun (WGS) entry which is preliminary data.</text>
</comment>
<name>A0ABS4DLZ8_9GAMM</name>
<evidence type="ECO:0000256" key="1">
    <source>
        <dbReference type="SAM" id="SignalP"/>
    </source>
</evidence>
<reference evidence="2 3" key="1">
    <citation type="submission" date="2021-04" db="EMBL/GenBank/DDBJ databases">
        <authorList>
            <person name="Huq M.A."/>
        </authorList>
    </citation>
    <scope>NUCLEOTIDE SEQUENCE [LARGE SCALE GENOMIC DNA]</scope>
    <source>
        <strain evidence="2 3">MAH-13</strain>
    </source>
</reference>
<proteinExistence type="predicted"/>
<organism evidence="2 3">
    <name type="scientific">Frateuria flava</name>
    <dbReference type="NCBI Taxonomy" id="2821489"/>
    <lineage>
        <taxon>Bacteria</taxon>
        <taxon>Pseudomonadati</taxon>
        <taxon>Pseudomonadota</taxon>
        <taxon>Gammaproteobacteria</taxon>
        <taxon>Lysobacterales</taxon>
        <taxon>Rhodanobacteraceae</taxon>
        <taxon>Frateuria</taxon>
    </lineage>
</organism>
<feature type="signal peptide" evidence="1">
    <location>
        <begin position="1"/>
        <end position="23"/>
    </location>
</feature>
<sequence length="219" mass="23814">MKHLARGLTIAFALAVLSGCATSRSRLTLDVPSPGSAVVSGGKPIVIDAVRDARTFEADPNDPSTPSLKKGASYRLDAEQRKQAIARKRGGFGHAFGDILLQSGNVELLTRELVVNALASRGYSVVPSENAPSDAPHVSVDIRQFWAWFTPGMWSASIEARVETLLDIVDPRGKRQLDVKGYGYNAIQVARDANWQLAYERAFKDYLKQFDQAAANNGL</sequence>
<evidence type="ECO:0000313" key="2">
    <source>
        <dbReference type="EMBL" id="MBP1474074.1"/>
    </source>
</evidence>
<accession>A0ABS4DLZ8</accession>
<keyword evidence="1" id="KW-0732">Signal</keyword>
<dbReference type="PROSITE" id="PS51257">
    <property type="entry name" value="PROKAR_LIPOPROTEIN"/>
    <property type="match status" value="1"/>
</dbReference>
<evidence type="ECO:0000313" key="3">
    <source>
        <dbReference type="Proteomes" id="UP000823790"/>
    </source>
</evidence>
<gene>
    <name evidence="2" type="ORF">J7I44_07165</name>
</gene>
<keyword evidence="3" id="KW-1185">Reference proteome</keyword>
<evidence type="ECO:0008006" key="4">
    <source>
        <dbReference type="Google" id="ProtNLM"/>
    </source>
</evidence>